<gene>
    <name evidence="3" type="ORF">GCM10010191_86350</name>
</gene>
<proteinExistence type="predicted"/>
<keyword evidence="1" id="KW-0812">Transmembrane</keyword>
<sequence>MSDSPPYGAYPQPPAAPSPLKPLLVIVLALALVLVVAVAALAAFFLLRDEDDPAQGGPATLRRPVQFLHVRASGPAPCKAGMLPDPSDRECLQVGSGMTIGQVDDIRVKRPDPARGVTGFYVAVSFTQKDAQTFTQMTTTASRAQPPANQIAIVSEGMVLSAPAVATPITGGKVEISGPSHQFTRSYTENLVRRITGR</sequence>
<dbReference type="Gene3D" id="3.30.1360.200">
    <property type="match status" value="1"/>
</dbReference>
<organism evidence="3 4">
    <name type="scientific">Actinomadura vinacea</name>
    <dbReference type="NCBI Taxonomy" id="115336"/>
    <lineage>
        <taxon>Bacteria</taxon>
        <taxon>Bacillati</taxon>
        <taxon>Actinomycetota</taxon>
        <taxon>Actinomycetes</taxon>
        <taxon>Streptosporangiales</taxon>
        <taxon>Thermomonosporaceae</taxon>
        <taxon>Actinomadura</taxon>
    </lineage>
</organism>
<keyword evidence="4" id="KW-1185">Reference proteome</keyword>
<accession>A0ABN3KE36</accession>
<feature type="transmembrane region" description="Helical" evidence="1">
    <location>
        <begin position="23"/>
        <end position="47"/>
    </location>
</feature>
<dbReference type="InterPro" id="IPR054384">
    <property type="entry name" value="SecDF_P1_head"/>
</dbReference>
<evidence type="ECO:0000256" key="1">
    <source>
        <dbReference type="SAM" id="Phobius"/>
    </source>
</evidence>
<name>A0ABN3KE36_9ACTN</name>
<keyword evidence="1" id="KW-1133">Transmembrane helix</keyword>
<dbReference type="Proteomes" id="UP001501231">
    <property type="component" value="Unassembled WGS sequence"/>
</dbReference>
<dbReference type="EMBL" id="BAAARW010000039">
    <property type="protein sequence ID" value="GAA2454225.1"/>
    <property type="molecule type" value="Genomic_DNA"/>
</dbReference>
<protein>
    <recommendedName>
        <fullName evidence="2">SecDF P1 head subdomain domain-containing protein</fullName>
    </recommendedName>
</protein>
<evidence type="ECO:0000313" key="4">
    <source>
        <dbReference type="Proteomes" id="UP001501231"/>
    </source>
</evidence>
<reference evidence="3 4" key="1">
    <citation type="journal article" date="2019" name="Int. J. Syst. Evol. Microbiol.">
        <title>The Global Catalogue of Microorganisms (GCM) 10K type strain sequencing project: providing services to taxonomists for standard genome sequencing and annotation.</title>
        <authorList>
            <consortium name="The Broad Institute Genomics Platform"/>
            <consortium name="The Broad Institute Genome Sequencing Center for Infectious Disease"/>
            <person name="Wu L."/>
            <person name="Ma J."/>
        </authorList>
    </citation>
    <scope>NUCLEOTIDE SEQUENCE [LARGE SCALE GENOMIC DNA]</scope>
    <source>
        <strain evidence="3 4">JCM 3325</strain>
    </source>
</reference>
<dbReference type="RefSeq" id="WP_344597329.1">
    <property type="nucleotide sequence ID" value="NZ_BAAARW010000039.1"/>
</dbReference>
<feature type="domain" description="SecDF P1 head subdomain" evidence="2">
    <location>
        <begin position="112"/>
        <end position="180"/>
    </location>
</feature>
<evidence type="ECO:0000313" key="3">
    <source>
        <dbReference type="EMBL" id="GAA2454225.1"/>
    </source>
</evidence>
<comment type="caution">
    <text evidence="3">The sequence shown here is derived from an EMBL/GenBank/DDBJ whole genome shotgun (WGS) entry which is preliminary data.</text>
</comment>
<keyword evidence="1" id="KW-0472">Membrane</keyword>
<evidence type="ECO:0000259" key="2">
    <source>
        <dbReference type="Pfam" id="PF22599"/>
    </source>
</evidence>
<dbReference type="Pfam" id="PF22599">
    <property type="entry name" value="SecDF_P1_head"/>
    <property type="match status" value="1"/>
</dbReference>